<comment type="cofactor">
    <cofactor evidence="1">
        <name>Mg(2+)</name>
        <dbReference type="ChEBI" id="CHEBI:18420"/>
    </cofactor>
</comment>
<dbReference type="AlphaFoldDB" id="A0A8F9U9F3"/>
<evidence type="ECO:0000259" key="4">
    <source>
        <dbReference type="Pfam" id="PF01397"/>
    </source>
</evidence>
<dbReference type="GO" id="GO:0000287">
    <property type="term" value="F:magnesium ion binding"/>
    <property type="evidence" value="ECO:0007669"/>
    <property type="project" value="InterPro"/>
</dbReference>
<dbReference type="InterPro" id="IPR034741">
    <property type="entry name" value="Terpene_cyclase-like_1_C"/>
</dbReference>
<gene>
    <name evidence="6" type="primary">TPS9</name>
</gene>
<dbReference type="EMBL" id="MW645244">
    <property type="protein sequence ID" value="QYM90045.1"/>
    <property type="molecule type" value="mRNA"/>
</dbReference>
<keyword evidence="3" id="KW-0460">Magnesium</keyword>
<dbReference type="CDD" id="cd00684">
    <property type="entry name" value="Terpene_cyclase_plant_C1"/>
    <property type="match status" value="1"/>
</dbReference>
<dbReference type="InterPro" id="IPR036965">
    <property type="entry name" value="Terpene_synth_N_sf"/>
</dbReference>
<dbReference type="InterPro" id="IPR005630">
    <property type="entry name" value="Terpene_synthase_metal-bd"/>
</dbReference>
<dbReference type="InterPro" id="IPR001906">
    <property type="entry name" value="Terpene_synth_N"/>
</dbReference>
<evidence type="ECO:0000256" key="3">
    <source>
        <dbReference type="ARBA" id="ARBA00022842"/>
    </source>
</evidence>
<accession>A0A8F9U9F3</accession>
<organism evidence="6">
    <name type="scientific">Phalaenopsis bellina</name>
    <dbReference type="NCBI Taxonomy" id="212058"/>
    <lineage>
        <taxon>Eukaryota</taxon>
        <taxon>Viridiplantae</taxon>
        <taxon>Streptophyta</taxon>
        <taxon>Embryophyta</taxon>
        <taxon>Tracheophyta</taxon>
        <taxon>Spermatophyta</taxon>
        <taxon>Magnoliopsida</taxon>
        <taxon>Liliopsida</taxon>
        <taxon>Asparagales</taxon>
        <taxon>Orchidaceae</taxon>
        <taxon>Epidendroideae</taxon>
        <taxon>Vandeae</taxon>
        <taxon>Aeridinae</taxon>
        <taxon>Phalaenopsis</taxon>
    </lineage>
</organism>
<dbReference type="SUPFAM" id="SSF48576">
    <property type="entry name" value="Terpenoid synthases"/>
    <property type="match status" value="1"/>
</dbReference>
<dbReference type="SFLD" id="SFLDG01019">
    <property type="entry name" value="Terpene_Cyclase_Like_1_C_Termi"/>
    <property type="match status" value="1"/>
</dbReference>
<dbReference type="PANTHER" id="PTHR31225:SF252">
    <property type="entry name" value="TERPENE SYNTHASE 12-RELATED"/>
    <property type="match status" value="1"/>
</dbReference>
<dbReference type="FunFam" id="1.10.600.10:FF:000007">
    <property type="entry name" value="Isoprene synthase, chloroplastic"/>
    <property type="match status" value="1"/>
</dbReference>
<dbReference type="InterPro" id="IPR044814">
    <property type="entry name" value="Terpene_cyclase_plant_C1"/>
</dbReference>
<proteinExistence type="evidence at transcript level"/>
<evidence type="ECO:0000256" key="2">
    <source>
        <dbReference type="ARBA" id="ARBA00022723"/>
    </source>
</evidence>
<sequence length="598" mass="69516">MALYVSLPLRPFSKKPSLLSSSSSQRLKSHRRLLADFRPLCCLSTASAVSSAPAPRTANYQPTIWDDNYIQSLPMDFMDERYIYRRDMLKDQVKGLIDKEHDLIKQLELVDALYQLGLQYHFDSEIKELLSSISSSTVNINNLIENGNLHGSALLFRLLWEYDIDNASLLRVNDLISCFNKKREVFNPYNEHDVKGMLNLYEASYLGIEGEEELDEAGKVAMKHLIGLDRSLLSPQLVKEIDHSLEIPLHWRMQRLHNRCFIDAYGRREDFNPTLLELAKLDFNIVQSIYKTELQEMSMWWKNLGLVCTELNFIRDRLVESYFWAVGFTFQPEFGRSRKAITKIISLVTTIDDIYDVYGTLDELELFTNVVAKWEIDASQQLPNYMKKCLLALFSTMNDIAISFSMEKELDILPCLKRTWVDLSKAYLVEAKWYHKGYTPALNEYLDNAWVSIAITGALIATYCLSDDLTIEALNDLEFYPPIIRHSCKLVRLYDDLGTSMEEIKRGDVPKSIQCYMNEKKVSEHAAKDYIKFLIKIYWKKLNQEHRMLSKCLQPFRRALLDVPRSAQYFYNDRDGYAESNSETKDHIKCVIIEPIPF</sequence>
<dbReference type="Pfam" id="PF01397">
    <property type="entry name" value="Terpene_synth"/>
    <property type="match status" value="1"/>
</dbReference>
<dbReference type="PANTHER" id="PTHR31225">
    <property type="entry name" value="OS04G0344100 PROTEIN-RELATED"/>
    <property type="match status" value="1"/>
</dbReference>
<evidence type="ECO:0000313" key="6">
    <source>
        <dbReference type="EMBL" id="QYM90045.1"/>
    </source>
</evidence>
<dbReference type="Gene3D" id="1.10.600.10">
    <property type="entry name" value="Farnesyl Diphosphate Synthase"/>
    <property type="match status" value="1"/>
</dbReference>
<keyword evidence="2" id="KW-0479">Metal-binding</keyword>
<protein>
    <submittedName>
        <fullName evidence="6">Terpene synthase</fullName>
    </submittedName>
</protein>
<dbReference type="InterPro" id="IPR050148">
    <property type="entry name" value="Terpene_synthase-like"/>
</dbReference>
<reference evidence="6" key="1">
    <citation type="journal article" name="Front. Plant Sci.">
        <title>Terpene Synthase-b and Terpene Synthase-e/f Genes Produce Monoterpenes for Phalaenopsis bellina Floral Scent.</title>
        <authorList>
            <person name="Huang H."/>
            <person name="Kuo Y.W."/>
            <person name="Chuang Y.C."/>
            <person name="Yang Y.P."/>
            <person name="Huang L.M."/>
            <person name="Jeng M.F."/>
            <person name="Chen W.H."/>
            <person name="Chen H.H."/>
        </authorList>
    </citation>
    <scope>NUCLEOTIDE SEQUENCE</scope>
</reference>
<dbReference type="Gene3D" id="1.50.10.130">
    <property type="entry name" value="Terpene synthase, N-terminal domain"/>
    <property type="match status" value="1"/>
</dbReference>
<dbReference type="InterPro" id="IPR008930">
    <property type="entry name" value="Terpenoid_cyclase/PrenylTrfase"/>
</dbReference>
<dbReference type="GO" id="GO:0010333">
    <property type="term" value="F:terpene synthase activity"/>
    <property type="evidence" value="ECO:0007669"/>
    <property type="project" value="InterPro"/>
</dbReference>
<feature type="domain" description="Terpene synthase metal-binding" evidence="5">
    <location>
        <begin position="308"/>
        <end position="541"/>
    </location>
</feature>
<feature type="domain" description="Terpene synthase N-terminal" evidence="4">
    <location>
        <begin position="64"/>
        <end position="245"/>
    </location>
</feature>
<evidence type="ECO:0000259" key="5">
    <source>
        <dbReference type="Pfam" id="PF03936"/>
    </source>
</evidence>
<dbReference type="GO" id="GO:0016102">
    <property type="term" value="P:diterpenoid biosynthetic process"/>
    <property type="evidence" value="ECO:0007669"/>
    <property type="project" value="InterPro"/>
</dbReference>
<dbReference type="SFLD" id="SFLDS00005">
    <property type="entry name" value="Isoprenoid_Synthase_Type_I"/>
    <property type="match status" value="1"/>
</dbReference>
<name>A0A8F9U9F3_9ASPA</name>
<dbReference type="InterPro" id="IPR008949">
    <property type="entry name" value="Isoprenoid_synthase_dom_sf"/>
</dbReference>
<dbReference type="Pfam" id="PF03936">
    <property type="entry name" value="Terpene_synth_C"/>
    <property type="match status" value="1"/>
</dbReference>
<dbReference type="SUPFAM" id="SSF48239">
    <property type="entry name" value="Terpenoid cyclases/Protein prenyltransferases"/>
    <property type="match status" value="1"/>
</dbReference>
<evidence type="ECO:0000256" key="1">
    <source>
        <dbReference type="ARBA" id="ARBA00001946"/>
    </source>
</evidence>